<keyword evidence="4" id="KW-1185">Reference proteome</keyword>
<dbReference type="PROSITE" id="PS51767">
    <property type="entry name" value="PEPTIDASE_A1"/>
    <property type="match status" value="1"/>
</dbReference>
<dbReference type="PANTHER" id="PTHR47966">
    <property type="entry name" value="BETA-SITE APP-CLEAVING ENZYME, ISOFORM A-RELATED"/>
    <property type="match status" value="1"/>
</dbReference>
<accession>A0ABR0S5S0</accession>
<evidence type="ECO:0000313" key="4">
    <source>
        <dbReference type="Proteomes" id="UP001338125"/>
    </source>
</evidence>
<gene>
    <name evidence="3" type="ORF">PT974_11633</name>
</gene>
<reference evidence="3 4" key="1">
    <citation type="submission" date="2024-01" db="EMBL/GenBank/DDBJ databases">
        <title>Complete genome of Cladobotryum mycophilum ATHUM6906.</title>
        <authorList>
            <person name="Christinaki A.C."/>
            <person name="Myridakis A.I."/>
            <person name="Kouvelis V.N."/>
        </authorList>
    </citation>
    <scope>NUCLEOTIDE SEQUENCE [LARGE SCALE GENOMIC DNA]</scope>
    <source>
        <strain evidence="3 4">ATHUM6906</strain>
    </source>
</reference>
<dbReference type="PANTHER" id="PTHR47966:SF51">
    <property type="entry name" value="BETA-SITE APP-CLEAVING ENZYME, ISOFORM A-RELATED"/>
    <property type="match status" value="1"/>
</dbReference>
<dbReference type="Proteomes" id="UP001338125">
    <property type="component" value="Unassembled WGS sequence"/>
</dbReference>
<dbReference type="CDD" id="cd05471">
    <property type="entry name" value="pepsin_like"/>
    <property type="match status" value="1"/>
</dbReference>
<feature type="domain" description="Peptidase A1" evidence="2">
    <location>
        <begin position="60"/>
        <end position="424"/>
    </location>
</feature>
<evidence type="ECO:0000313" key="3">
    <source>
        <dbReference type="EMBL" id="KAK5987502.1"/>
    </source>
</evidence>
<dbReference type="Pfam" id="PF00026">
    <property type="entry name" value="Asp"/>
    <property type="match status" value="1"/>
</dbReference>
<protein>
    <submittedName>
        <fullName evidence="3">Aspartic protease-like protein pynH</fullName>
    </submittedName>
</protein>
<evidence type="ECO:0000259" key="2">
    <source>
        <dbReference type="PROSITE" id="PS51767"/>
    </source>
</evidence>
<organism evidence="3 4">
    <name type="scientific">Cladobotryum mycophilum</name>
    <dbReference type="NCBI Taxonomy" id="491253"/>
    <lineage>
        <taxon>Eukaryota</taxon>
        <taxon>Fungi</taxon>
        <taxon>Dikarya</taxon>
        <taxon>Ascomycota</taxon>
        <taxon>Pezizomycotina</taxon>
        <taxon>Sordariomycetes</taxon>
        <taxon>Hypocreomycetidae</taxon>
        <taxon>Hypocreales</taxon>
        <taxon>Hypocreaceae</taxon>
        <taxon>Cladobotryum</taxon>
    </lineage>
</organism>
<comment type="caution">
    <text evidence="3">The sequence shown here is derived from an EMBL/GenBank/DDBJ whole genome shotgun (WGS) entry which is preliminary data.</text>
</comment>
<dbReference type="EMBL" id="JAVFKD010000016">
    <property type="protein sequence ID" value="KAK5987502.1"/>
    <property type="molecule type" value="Genomic_DNA"/>
</dbReference>
<dbReference type="InterPro" id="IPR001461">
    <property type="entry name" value="Aspartic_peptidase_A1"/>
</dbReference>
<evidence type="ECO:0000256" key="1">
    <source>
        <dbReference type="ARBA" id="ARBA00007447"/>
    </source>
</evidence>
<sequence>MANRHLDMLRNAFKNILGDFSAVGCSPCYPGSPSDLDRPYWGGSRGEVYDMPMKWSPLGFLTTIELGTPKQELTIFVDWTWVSFIVMTNRCNGVYNQSACFFPDQITWDPRKSSSLKNLSSVYDDYTWRPNHFFFEYPMHVTIGSDSLEVGPVTKDTVLQLSDLTFDTEVLGQVFPFSGIFGLSPVFEGDGLDYQSPIYQQWKQGAWKEPVAGFVYCHDNSTKHVCDGNDGIQTIGGIRTDLIRNNKIWWYDVEKYIDVNSLDFVYDPPVYNYWAVELESLSLGTEEQKVEPTSNESGKAAIFDHASYGRGAPLTPNAYMRLVNITHANPVKPKSPPNNGEQAFYSVDCSKVATFPEIKYKFVGQDKVWVITSKNYVEKLGDGSCVLNIRTLATGDKFIGNFGETFAIDKYITLDWENLRVGISDARIIVLNKDSPRLDLQAVGTIKAVVGGVRLRKGEGV</sequence>
<dbReference type="InterPro" id="IPR034164">
    <property type="entry name" value="Pepsin-like_dom"/>
</dbReference>
<dbReference type="InterPro" id="IPR021109">
    <property type="entry name" value="Peptidase_aspartic_dom_sf"/>
</dbReference>
<dbReference type="SUPFAM" id="SSF50630">
    <property type="entry name" value="Acid proteases"/>
    <property type="match status" value="1"/>
</dbReference>
<name>A0ABR0S5S0_9HYPO</name>
<proteinExistence type="inferred from homology"/>
<dbReference type="InterPro" id="IPR033121">
    <property type="entry name" value="PEPTIDASE_A1"/>
</dbReference>
<comment type="similarity">
    <text evidence="1">Belongs to the peptidase A1 family.</text>
</comment>
<dbReference type="Gene3D" id="2.40.70.10">
    <property type="entry name" value="Acid Proteases"/>
    <property type="match status" value="2"/>
</dbReference>